<dbReference type="AlphaFoldDB" id="A0A6G0YE93"/>
<evidence type="ECO:0000313" key="1">
    <source>
        <dbReference type="EMBL" id="KAF0753967.1"/>
    </source>
</evidence>
<dbReference type="PANTHER" id="PTHR33939">
    <property type="entry name" value="PROTEIN CBG22215"/>
    <property type="match status" value="1"/>
</dbReference>
<dbReference type="InterPro" id="IPR036397">
    <property type="entry name" value="RNaseH_sf"/>
</dbReference>
<dbReference type="PANTHER" id="PTHR33939:SF1">
    <property type="entry name" value="DUF4371 DOMAIN-CONTAINING PROTEIN"/>
    <property type="match status" value="1"/>
</dbReference>
<comment type="caution">
    <text evidence="1">The sequence shown here is derived from an EMBL/GenBank/DDBJ whole genome shotgun (WGS) entry which is preliminary data.</text>
</comment>
<accession>A0A6G0YE93</accession>
<gene>
    <name evidence="1" type="ORF">FWK35_00030108</name>
</gene>
<dbReference type="Proteomes" id="UP000478052">
    <property type="component" value="Unassembled WGS sequence"/>
</dbReference>
<reference evidence="1 2" key="1">
    <citation type="submission" date="2019-08" db="EMBL/GenBank/DDBJ databases">
        <title>Whole genome of Aphis craccivora.</title>
        <authorList>
            <person name="Voronova N.V."/>
            <person name="Shulinski R.S."/>
            <person name="Bandarenka Y.V."/>
            <person name="Zhorov D.G."/>
            <person name="Warner D."/>
        </authorList>
    </citation>
    <scope>NUCLEOTIDE SEQUENCE [LARGE SCALE GENOMIC DNA]</scope>
    <source>
        <strain evidence="1">180601</strain>
        <tissue evidence="1">Whole Body</tissue>
    </source>
</reference>
<keyword evidence="2" id="KW-1185">Reference proteome</keyword>
<sequence length="84" mass="9975">MCNVLNGDAVAPEKGHEVIRLTPYHCQYNAIELIWTRVKRRVAKYNNTFKIVDIESLTHEALEVVTKEHWEKCVRHAERLQEFR</sequence>
<name>A0A6G0YE93_APHCR</name>
<dbReference type="Gene3D" id="3.30.420.10">
    <property type="entry name" value="Ribonuclease H-like superfamily/Ribonuclease H"/>
    <property type="match status" value="1"/>
</dbReference>
<dbReference type="GO" id="GO:0003676">
    <property type="term" value="F:nucleic acid binding"/>
    <property type="evidence" value="ECO:0007669"/>
    <property type="project" value="InterPro"/>
</dbReference>
<evidence type="ECO:0008006" key="3">
    <source>
        <dbReference type="Google" id="ProtNLM"/>
    </source>
</evidence>
<organism evidence="1 2">
    <name type="scientific">Aphis craccivora</name>
    <name type="common">Cowpea aphid</name>
    <dbReference type="NCBI Taxonomy" id="307492"/>
    <lineage>
        <taxon>Eukaryota</taxon>
        <taxon>Metazoa</taxon>
        <taxon>Ecdysozoa</taxon>
        <taxon>Arthropoda</taxon>
        <taxon>Hexapoda</taxon>
        <taxon>Insecta</taxon>
        <taxon>Pterygota</taxon>
        <taxon>Neoptera</taxon>
        <taxon>Paraneoptera</taxon>
        <taxon>Hemiptera</taxon>
        <taxon>Sternorrhyncha</taxon>
        <taxon>Aphidomorpha</taxon>
        <taxon>Aphidoidea</taxon>
        <taxon>Aphididae</taxon>
        <taxon>Aphidini</taxon>
        <taxon>Aphis</taxon>
        <taxon>Aphis</taxon>
    </lineage>
</organism>
<dbReference type="OrthoDB" id="6618660at2759"/>
<proteinExistence type="predicted"/>
<evidence type="ECO:0000313" key="2">
    <source>
        <dbReference type="Proteomes" id="UP000478052"/>
    </source>
</evidence>
<dbReference type="EMBL" id="VUJU01004563">
    <property type="protein sequence ID" value="KAF0753967.1"/>
    <property type="molecule type" value="Genomic_DNA"/>
</dbReference>
<protein>
    <recommendedName>
        <fullName evidence="3">DDE 3 domain-containing protein</fullName>
    </recommendedName>
</protein>